<evidence type="ECO:0000313" key="3">
    <source>
        <dbReference type="EMBL" id="PZX10854.1"/>
    </source>
</evidence>
<comment type="caution">
    <text evidence="3">The sequence shown here is derived from an EMBL/GenBank/DDBJ whole genome shotgun (WGS) entry which is preliminary data.</text>
</comment>
<dbReference type="InterPro" id="IPR003346">
    <property type="entry name" value="Transposase_20"/>
</dbReference>
<dbReference type="GO" id="GO:0006313">
    <property type="term" value="P:DNA transposition"/>
    <property type="evidence" value="ECO:0007669"/>
    <property type="project" value="InterPro"/>
</dbReference>
<dbReference type="GO" id="GO:0004803">
    <property type="term" value="F:transposase activity"/>
    <property type="evidence" value="ECO:0007669"/>
    <property type="project" value="InterPro"/>
</dbReference>
<feature type="region of interest" description="Disordered" evidence="1">
    <location>
        <begin position="33"/>
        <end position="55"/>
    </location>
</feature>
<dbReference type="AlphaFoldDB" id="A0A2W7N1W9"/>
<evidence type="ECO:0000256" key="1">
    <source>
        <dbReference type="SAM" id="MobiDB-lite"/>
    </source>
</evidence>
<dbReference type="GO" id="GO:0003677">
    <property type="term" value="F:DNA binding"/>
    <property type="evidence" value="ECO:0007669"/>
    <property type="project" value="InterPro"/>
</dbReference>
<protein>
    <submittedName>
        <fullName evidence="3">Transposase</fullName>
    </submittedName>
</protein>
<dbReference type="EMBL" id="QKZL01000040">
    <property type="protein sequence ID" value="PZX10854.1"/>
    <property type="molecule type" value="Genomic_DNA"/>
</dbReference>
<dbReference type="OrthoDB" id="8261795at2"/>
<sequence length="139" mass="15676">MTRDRLPCNRLLEAARDGPEEARLALDLLTGPLRDPEEPIEAETDRITEEQKADPLDRRLATIPGLGTITTSAFAATSPDVAAFRSTHDYAAWLRLTPWAISLDRNERLGRMSKAGNRSLRRLLYLGAMMKPMSRQWTE</sequence>
<dbReference type="Proteomes" id="UP000248916">
    <property type="component" value="Unassembled WGS sequence"/>
</dbReference>
<feature type="compositionally biased region" description="Basic and acidic residues" evidence="1">
    <location>
        <begin position="43"/>
        <end position="55"/>
    </location>
</feature>
<accession>A0A2W7N1W9</accession>
<evidence type="ECO:0000259" key="2">
    <source>
        <dbReference type="Pfam" id="PF02371"/>
    </source>
</evidence>
<dbReference type="PANTHER" id="PTHR33055:SF3">
    <property type="entry name" value="PUTATIVE TRANSPOSASE FOR IS117-RELATED"/>
    <property type="match status" value="1"/>
</dbReference>
<dbReference type="RefSeq" id="WP_111539111.1">
    <property type="nucleotide sequence ID" value="NZ_QKZL01000040.1"/>
</dbReference>
<organism evidence="3 4">
    <name type="scientific">Palleronia aestuarii</name>
    <dbReference type="NCBI Taxonomy" id="568105"/>
    <lineage>
        <taxon>Bacteria</taxon>
        <taxon>Pseudomonadati</taxon>
        <taxon>Pseudomonadota</taxon>
        <taxon>Alphaproteobacteria</taxon>
        <taxon>Rhodobacterales</taxon>
        <taxon>Roseobacteraceae</taxon>
        <taxon>Palleronia</taxon>
    </lineage>
</organism>
<proteinExistence type="predicted"/>
<name>A0A2W7N1W9_9RHOB</name>
<dbReference type="PANTHER" id="PTHR33055">
    <property type="entry name" value="TRANSPOSASE FOR INSERTION SEQUENCE ELEMENT IS1111A"/>
    <property type="match status" value="1"/>
</dbReference>
<dbReference type="Pfam" id="PF02371">
    <property type="entry name" value="Transposase_20"/>
    <property type="match status" value="1"/>
</dbReference>
<reference evidence="3 4" key="1">
    <citation type="submission" date="2018-06" db="EMBL/GenBank/DDBJ databases">
        <title>Genomic Encyclopedia of Archaeal and Bacterial Type Strains, Phase II (KMG-II): from individual species to whole genera.</title>
        <authorList>
            <person name="Goeker M."/>
        </authorList>
    </citation>
    <scope>NUCLEOTIDE SEQUENCE [LARGE SCALE GENOMIC DNA]</scope>
    <source>
        <strain evidence="3 4">DSM 22009</strain>
    </source>
</reference>
<dbReference type="InterPro" id="IPR047650">
    <property type="entry name" value="Transpos_IS110"/>
</dbReference>
<feature type="domain" description="Transposase IS116/IS110/IS902 C-terminal" evidence="2">
    <location>
        <begin position="58"/>
        <end position="131"/>
    </location>
</feature>
<gene>
    <name evidence="3" type="ORF">LX81_04138</name>
</gene>
<keyword evidence="4" id="KW-1185">Reference proteome</keyword>
<evidence type="ECO:0000313" key="4">
    <source>
        <dbReference type="Proteomes" id="UP000248916"/>
    </source>
</evidence>